<keyword evidence="1" id="KW-0472">Membrane</keyword>
<evidence type="ECO:0000313" key="2">
    <source>
        <dbReference type="EMBL" id="QIV82168.1"/>
    </source>
</evidence>
<evidence type="ECO:0000313" key="3">
    <source>
        <dbReference type="Proteomes" id="UP000501849"/>
    </source>
</evidence>
<evidence type="ECO:0000256" key="1">
    <source>
        <dbReference type="SAM" id="Phobius"/>
    </source>
</evidence>
<dbReference type="KEGG" id="mfre:EXE63_15750"/>
<feature type="transmembrane region" description="Helical" evidence="1">
    <location>
        <begin position="20"/>
        <end position="40"/>
    </location>
</feature>
<dbReference type="AlphaFoldDB" id="A0A6H0S491"/>
<keyword evidence="3" id="KW-1185">Reference proteome</keyword>
<gene>
    <name evidence="2" type="ORF">EXE63_15750</name>
</gene>
<sequence length="160" mass="17024">MPDDLLGGLIGPTPYSSVWLWLAVALAVLTVLWYIGVFWWTAPGRTRSEPSVIGSARVALQRRRALRAIHAIQNHYRTGELTAVAAAAALGEQVRRFLHDATGVRAEYVQVPDIAAVSGGVLAPAAPVLADLEDAQFNAGSGVDIGATGQAAEELVRQWT</sequence>
<name>A0A6H0S491_9MYCO</name>
<accession>A0A6H0S491</accession>
<keyword evidence="1" id="KW-0812">Transmembrane</keyword>
<protein>
    <submittedName>
        <fullName evidence="2">Uncharacterized protein</fullName>
    </submittedName>
</protein>
<keyword evidence="1" id="KW-1133">Transmembrane helix</keyword>
<dbReference type="Proteomes" id="UP000501849">
    <property type="component" value="Chromosome"/>
</dbReference>
<dbReference type="RefSeq" id="WP_168142694.1">
    <property type="nucleotide sequence ID" value="NZ_CBCSDT010000001.1"/>
</dbReference>
<dbReference type="EMBL" id="CP038799">
    <property type="protein sequence ID" value="QIV82168.1"/>
    <property type="molecule type" value="Genomic_DNA"/>
</dbReference>
<reference evidence="2 3" key="1">
    <citation type="submission" date="2019-04" db="EMBL/GenBank/DDBJ databases">
        <title>Draft, Whole-Genome Sequence of the Anthracene-degrading Mycobacterium frederiksbergense LB501T, Isolated from a Polycyclic Aromatic Hydrocarbon (PAH)-Contaminated Soil.</title>
        <authorList>
            <person name="Augelletti F."/>
        </authorList>
    </citation>
    <scope>NUCLEOTIDE SEQUENCE [LARGE SCALE GENOMIC DNA]</scope>
    <source>
        <strain evidence="2 3">LB 501T</strain>
    </source>
</reference>
<proteinExistence type="predicted"/>
<organism evidence="2 3">
    <name type="scientific">Mycolicibacterium frederiksbergense</name>
    <dbReference type="NCBI Taxonomy" id="117567"/>
    <lineage>
        <taxon>Bacteria</taxon>
        <taxon>Bacillati</taxon>
        <taxon>Actinomycetota</taxon>
        <taxon>Actinomycetes</taxon>
        <taxon>Mycobacteriales</taxon>
        <taxon>Mycobacteriaceae</taxon>
        <taxon>Mycolicibacterium</taxon>
    </lineage>
</organism>